<comment type="similarity">
    <text evidence="2 10 11">Belongs to the TonB-dependent receptor family.</text>
</comment>
<evidence type="ECO:0000256" key="10">
    <source>
        <dbReference type="PROSITE-ProRule" id="PRU01360"/>
    </source>
</evidence>
<dbReference type="Pfam" id="PF00593">
    <property type="entry name" value="TonB_dep_Rec_b-barrel"/>
    <property type="match status" value="1"/>
</dbReference>
<feature type="domain" description="TonB-dependent receptor-like beta-barrel" evidence="12">
    <location>
        <begin position="367"/>
        <end position="880"/>
    </location>
</feature>
<evidence type="ECO:0000256" key="8">
    <source>
        <dbReference type="ARBA" id="ARBA00023170"/>
    </source>
</evidence>
<dbReference type="InterPro" id="IPR037066">
    <property type="entry name" value="Plug_dom_sf"/>
</dbReference>
<dbReference type="KEGG" id="chrm:FYK34_18140"/>
<name>A0A5C1DKV2_9NEIS</name>
<dbReference type="PANTHER" id="PTHR47234:SF2">
    <property type="entry name" value="TONB-DEPENDENT RECEPTOR"/>
    <property type="match status" value="1"/>
</dbReference>
<dbReference type="EMBL" id="CP043473">
    <property type="protein sequence ID" value="QEL57351.1"/>
    <property type="molecule type" value="Genomic_DNA"/>
</dbReference>
<dbReference type="AlphaFoldDB" id="A0A5C1DKV2"/>
<dbReference type="Pfam" id="PF07715">
    <property type="entry name" value="Plug"/>
    <property type="match status" value="1"/>
</dbReference>
<keyword evidence="15" id="KW-1185">Reference proteome</keyword>
<keyword evidence="8 14" id="KW-0675">Receptor</keyword>
<dbReference type="InterPro" id="IPR000531">
    <property type="entry name" value="Beta-barrel_TonB"/>
</dbReference>
<reference evidence="14 15" key="1">
    <citation type="submission" date="2019-08" db="EMBL/GenBank/DDBJ databases">
        <title>Chromobacterium paludis, a novel bacterium isolated from a Maryland marsh pond.</title>
        <authorList>
            <person name="Blackburn M.B."/>
            <person name="Gundersen-Rindal D.E."/>
        </authorList>
    </citation>
    <scope>NUCLEOTIDE SEQUENCE [LARGE SCALE GENOMIC DNA]</scope>
    <source>
        <strain evidence="15">IIBBL 257-1</strain>
    </source>
</reference>
<evidence type="ECO:0000259" key="13">
    <source>
        <dbReference type="Pfam" id="PF07715"/>
    </source>
</evidence>
<sequence length="912" mass="99783">MPHSLLNAIFITCQDYVAAMRLRRSISFPGSGRRDRDDKGREEMKVKILAQAIAAIGLLGSGFAHAADAADNQLERVTVVGSNIKRINKEGPSRVEVIKRDEVEQTGAKTAAEALAAITTGSDVVLGEESNSFTAGAAQVGLRRMGSKNTLVLLNGRRIAAYGFAAFDTSFVDLNSIPLSAIDEIQVLYDGASAIYGSDAVAGVVNFKTKQNFQGVRSNATYTQNFAGDGASTVAGVSAGFGDIRKDKQNLLLSLDVTHSEPTYASKHEATRSKDHRRFGGTDDRPVSYFPGTYIYSQTDAHTHAMPGCQGEVSIDDRGDEACRNDINRDMLAPRITRAGASAQYNFQINDNSTLFSELSYYQTESYFSDGSLAISGYDHPIQPGDSAYRAGLGGNTAGGPLRVNRAVYDGPDGYKKTELGAWRGLIGARMTRGDWDSEVGYTYSSNQTKQTDQVLRKDKITDAFQNGGYDPFAMWNPASVVNPLFATVKRDGKATLSMLDFKMSNPTLFTLPAGAAGFAWGASLMRETANDNPDPLLVANLIEGRGATSASGGRSVQSVFGELSIPAAKKLELQLALRYDKYSDFGSTTNPKLAFSYQPLNEVLIRGGYTTNFKAPSLQQLHMGPSRAYAPNYLQDWDRCVPLGYGPGQCKYSPELKVVSNPNLKPERSQNFSFGLVLQPTADLSASFDWYQIKQKDVIQGLDPQYIIDHEDSDPDLAALIERDPRNPALEAKYPGLNKGRLKRITDPFVNVGKVDTSGIDTDIKYAIKLGDLGKLTFRNQNSYLLSYKQSEVAGMEMTQRKNSRYYPNWDNRLTVEYEIGKWDTLVTAHTNARVHDVTEGNKIPSNPDTYVPSYTTYNLAITYRLNKSGKVTLGVNNLFGKDSPFSVDKNDFVGLSTGRSGFVGIEYRLK</sequence>
<gene>
    <name evidence="14" type="ORF">FYK34_18140</name>
</gene>
<evidence type="ECO:0000256" key="6">
    <source>
        <dbReference type="ARBA" id="ARBA00023077"/>
    </source>
</evidence>
<dbReference type="InterPro" id="IPR012910">
    <property type="entry name" value="Plug_dom"/>
</dbReference>
<evidence type="ECO:0000256" key="9">
    <source>
        <dbReference type="ARBA" id="ARBA00023237"/>
    </source>
</evidence>
<evidence type="ECO:0000256" key="1">
    <source>
        <dbReference type="ARBA" id="ARBA00004571"/>
    </source>
</evidence>
<dbReference type="PANTHER" id="PTHR47234">
    <property type="match status" value="1"/>
</dbReference>
<dbReference type="Proteomes" id="UP000322079">
    <property type="component" value="Chromosome"/>
</dbReference>
<proteinExistence type="inferred from homology"/>
<dbReference type="Gene3D" id="2.40.170.20">
    <property type="entry name" value="TonB-dependent receptor, beta-barrel domain"/>
    <property type="match status" value="1"/>
</dbReference>
<comment type="subcellular location">
    <subcellularLocation>
        <location evidence="1 10">Cell outer membrane</location>
        <topology evidence="1 10">Multi-pass membrane protein</topology>
    </subcellularLocation>
</comment>
<keyword evidence="7 10" id="KW-0472">Membrane</keyword>
<evidence type="ECO:0000256" key="5">
    <source>
        <dbReference type="ARBA" id="ARBA00022692"/>
    </source>
</evidence>
<keyword evidence="3 10" id="KW-0813">Transport</keyword>
<evidence type="ECO:0000313" key="14">
    <source>
        <dbReference type="EMBL" id="QEL57351.1"/>
    </source>
</evidence>
<keyword evidence="9 10" id="KW-0998">Cell outer membrane</keyword>
<dbReference type="GO" id="GO:0009279">
    <property type="term" value="C:cell outer membrane"/>
    <property type="evidence" value="ECO:0007669"/>
    <property type="project" value="UniProtKB-SubCell"/>
</dbReference>
<evidence type="ECO:0000256" key="7">
    <source>
        <dbReference type="ARBA" id="ARBA00023136"/>
    </source>
</evidence>
<dbReference type="PROSITE" id="PS52016">
    <property type="entry name" value="TONB_DEPENDENT_REC_3"/>
    <property type="match status" value="1"/>
</dbReference>
<evidence type="ECO:0000256" key="4">
    <source>
        <dbReference type="ARBA" id="ARBA00022452"/>
    </source>
</evidence>
<protein>
    <submittedName>
        <fullName evidence="14">TonB-dependent receptor</fullName>
    </submittedName>
</protein>
<dbReference type="InterPro" id="IPR039426">
    <property type="entry name" value="TonB-dep_rcpt-like"/>
</dbReference>
<keyword evidence="5 10" id="KW-0812">Transmembrane</keyword>
<evidence type="ECO:0000313" key="15">
    <source>
        <dbReference type="Proteomes" id="UP000322079"/>
    </source>
</evidence>
<evidence type="ECO:0000259" key="12">
    <source>
        <dbReference type="Pfam" id="PF00593"/>
    </source>
</evidence>
<evidence type="ECO:0000256" key="3">
    <source>
        <dbReference type="ARBA" id="ARBA00022448"/>
    </source>
</evidence>
<keyword evidence="4 10" id="KW-1134">Transmembrane beta strand</keyword>
<dbReference type="SUPFAM" id="SSF56935">
    <property type="entry name" value="Porins"/>
    <property type="match status" value="1"/>
</dbReference>
<dbReference type="Gene3D" id="2.170.130.10">
    <property type="entry name" value="TonB-dependent receptor, plug domain"/>
    <property type="match status" value="1"/>
</dbReference>
<accession>A0A5C1DKV2</accession>
<evidence type="ECO:0000256" key="2">
    <source>
        <dbReference type="ARBA" id="ARBA00009810"/>
    </source>
</evidence>
<evidence type="ECO:0000256" key="11">
    <source>
        <dbReference type="RuleBase" id="RU003357"/>
    </source>
</evidence>
<organism evidence="14 15">
    <name type="scientific">Chromobacterium paludis</name>
    <dbReference type="NCBI Taxonomy" id="2605945"/>
    <lineage>
        <taxon>Bacteria</taxon>
        <taxon>Pseudomonadati</taxon>
        <taxon>Pseudomonadota</taxon>
        <taxon>Betaproteobacteria</taxon>
        <taxon>Neisseriales</taxon>
        <taxon>Chromobacteriaceae</taxon>
        <taxon>Chromobacterium</taxon>
    </lineage>
</organism>
<keyword evidence="6 11" id="KW-0798">TonB box</keyword>
<dbReference type="InterPro" id="IPR036942">
    <property type="entry name" value="Beta-barrel_TonB_sf"/>
</dbReference>
<feature type="domain" description="TonB-dependent receptor plug" evidence="13">
    <location>
        <begin position="89"/>
        <end position="204"/>
    </location>
</feature>